<dbReference type="SUPFAM" id="SSF81321">
    <property type="entry name" value="Family A G protein-coupled receptor-like"/>
    <property type="match status" value="1"/>
</dbReference>
<dbReference type="GO" id="GO:0005886">
    <property type="term" value="C:plasma membrane"/>
    <property type="evidence" value="ECO:0007669"/>
    <property type="project" value="UniProtKB-SubCell"/>
</dbReference>
<evidence type="ECO:0000256" key="2">
    <source>
        <dbReference type="ARBA" id="ARBA00022475"/>
    </source>
</evidence>
<dbReference type="OrthoDB" id="9445642at2759"/>
<sequence length="300" mass="34183">MVNGFPTPYISLPFSIVLLIQNLLTIIIIRRTPKLHTHANIVVASIAGGDIYLALVCITSGIVYLPGVRNTKLNNALLEASMCGAGYSSLLLSVSQLGLIAIDRYTYIVYPLYYMARITKRRIYKTIACFWLVGIVYGLVPLFVYRNASDYNICLITRPPFEYIAVPIVLYQVEVILIFVCYFIIARLAFQRKKASRVRQLGFNGGISSREAFITGRTAAWRSVKFFATMYGIFFACTYPAVLAILINSVDSFPLSVFVPLMFLFFMHSMFNFFAYLNMNKDFCLGFKHLFMRKIRNNRN</sequence>
<proteinExistence type="predicted"/>
<dbReference type="EMBL" id="CAJHNH020000796">
    <property type="protein sequence ID" value="CAG5119936.1"/>
    <property type="molecule type" value="Genomic_DNA"/>
</dbReference>
<keyword evidence="8" id="KW-0807">Transducer</keyword>
<dbReference type="PRINTS" id="PR00237">
    <property type="entry name" value="GPCRRHODOPSN"/>
</dbReference>
<keyword evidence="3 9" id="KW-0812">Transmembrane</keyword>
<gene>
    <name evidence="11" type="ORF">CUNI_LOCUS5494</name>
</gene>
<keyword evidence="5" id="KW-0297">G-protein coupled receptor</keyword>
<feature type="transmembrane region" description="Helical" evidence="9">
    <location>
        <begin position="85"/>
        <end position="102"/>
    </location>
</feature>
<dbReference type="InterPro" id="IPR000276">
    <property type="entry name" value="GPCR_Rhodpsn"/>
</dbReference>
<evidence type="ECO:0000256" key="8">
    <source>
        <dbReference type="ARBA" id="ARBA00023224"/>
    </source>
</evidence>
<comment type="caution">
    <text evidence="11">The sequence shown here is derived from an EMBL/GenBank/DDBJ whole genome shotgun (WGS) entry which is preliminary data.</text>
</comment>
<dbReference type="InterPro" id="IPR050569">
    <property type="entry name" value="TAAR"/>
</dbReference>
<accession>A0A8S3Z001</accession>
<evidence type="ECO:0000256" key="6">
    <source>
        <dbReference type="ARBA" id="ARBA00023136"/>
    </source>
</evidence>
<keyword evidence="7" id="KW-0675">Receptor</keyword>
<dbReference type="PROSITE" id="PS50262">
    <property type="entry name" value="G_PROTEIN_RECEP_F1_2"/>
    <property type="match status" value="1"/>
</dbReference>
<keyword evidence="2" id="KW-1003">Cell membrane</keyword>
<feature type="transmembrane region" description="Helical" evidence="9">
    <location>
        <begin position="12"/>
        <end position="29"/>
    </location>
</feature>
<feature type="transmembrane region" description="Helical" evidence="9">
    <location>
        <begin position="41"/>
        <end position="65"/>
    </location>
</feature>
<dbReference type="InterPro" id="IPR017452">
    <property type="entry name" value="GPCR_Rhodpsn_7TM"/>
</dbReference>
<protein>
    <recommendedName>
        <fullName evidence="10">G-protein coupled receptors family 1 profile domain-containing protein</fullName>
    </recommendedName>
</protein>
<feature type="domain" description="G-protein coupled receptors family 1 profile" evidence="10">
    <location>
        <begin position="21"/>
        <end position="276"/>
    </location>
</feature>
<dbReference type="GO" id="GO:0004930">
    <property type="term" value="F:G protein-coupled receptor activity"/>
    <property type="evidence" value="ECO:0007669"/>
    <property type="project" value="UniProtKB-KW"/>
</dbReference>
<keyword evidence="6 9" id="KW-0472">Membrane</keyword>
<feature type="transmembrane region" description="Helical" evidence="9">
    <location>
        <begin position="164"/>
        <end position="190"/>
    </location>
</feature>
<feature type="transmembrane region" description="Helical" evidence="9">
    <location>
        <begin position="253"/>
        <end position="277"/>
    </location>
</feature>
<feature type="transmembrane region" description="Helical" evidence="9">
    <location>
        <begin position="123"/>
        <end position="144"/>
    </location>
</feature>
<comment type="subcellular location">
    <subcellularLocation>
        <location evidence="1">Cell membrane</location>
        <topology evidence="1">Multi-pass membrane protein</topology>
    </subcellularLocation>
</comment>
<dbReference type="Proteomes" id="UP000678393">
    <property type="component" value="Unassembled WGS sequence"/>
</dbReference>
<evidence type="ECO:0000256" key="5">
    <source>
        <dbReference type="ARBA" id="ARBA00023040"/>
    </source>
</evidence>
<evidence type="ECO:0000313" key="12">
    <source>
        <dbReference type="Proteomes" id="UP000678393"/>
    </source>
</evidence>
<organism evidence="11 12">
    <name type="scientific">Candidula unifasciata</name>
    <dbReference type="NCBI Taxonomy" id="100452"/>
    <lineage>
        <taxon>Eukaryota</taxon>
        <taxon>Metazoa</taxon>
        <taxon>Spiralia</taxon>
        <taxon>Lophotrochozoa</taxon>
        <taxon>Mollusca</taxon>
        <taxon>Gastropoda</taxon>
        <taxon>Heterobranchia</taxon>
        <taxon>Euthyneura</taxon>
        <taxon>Panpulmonata</taxon>
        <taxon>Eupulmonata</taxon>
        <taxon>Stylommatophora</taxon>
        <taxon>Helicina</taxon>
        <taxon>Helicoidea</taxon>
        <taxon>Geomitridae</taxon>
        <taxon>Candidula</taxon>
    </lineage>
</organism>
<dbReference type="Gene3D" id="1.20.1070.10">
    <property type="entry name" value="Rhodopsin 7-helix transmembrane proteins"/>
    <property type="match status" value="1"/>
</dbReference>
<evidence type="ECO:0000313" key="11">
    <source>
        <dbReference type="EMBL" id="CAG5119936.1"/>
    </source>
</evidence>
<dbReference type="PANTHER" id="PTHR24249">
    <property type="entry name" value="HISTAMINE RECEPTOR-RELATED G-PROTEIN COUPLED RECEPTOR"/>
    <property type="match status" value="1"/>
</dbReference>
<evidence type="ECO:0000256" key="7">
    <source>
        <dbReference type="ARBA" id="ARBA00023170"/>
    </source>
</evidence>
<keyword evidence="12" id="KW-1185">Reference proteome</keyword>
<evidence type="ECO:0000259" key="10">
    <source>
        <dbReference type="PROSITE" id="PS50262"/>
    </source>
</evidence>
<dbReference type="Pfam" id="PF00001">
    <property type="entry name" value="7tm_1"/>
    <property type="match status" value="1"/>
</dbReference>
<name>A0A8S3Z001_9EUPU</name>
<evidence type="ECO:0000256" key="3">
    <source>
        <dbReference type="ARBA" id="ARBA00022692"/>
    </source>
</evidence>
<dbReference type="PANTHER" id="PTHR24249:SF372">
    <property type="entry name" value="G-PROTEIN COUPLED RECEPTORS FAMILY 1 PROFILE DOMAIN-CONTAINING PROTEIN"/>
    <property type="match status" value="1"/>
</dbReference>
<dbReference type="CDD" id="cd00637">
    <property type="entry name" value="7tm_classA_rhodopsin-like"/>
    <property type="match status" value="1"/>
</dbReference>
<reference evidence="11" key="1">
    <citation type="submission" date="2021-04" db="EMBL/GenBank/DDBJ databases">
        <authorList>
            <consortium name="Molecular Ecology Group"/>
        </authorList>
    </citation>
    <scope>NUCLEOTIDE SEQUENCE</scope>
</reference>
<evidence type="ECO:0000256" key="9">
    <source>
        <dbReference type="SAM" id="Phobius"/>
    </source>
</evidence>
<feature type="transmembrane region" description="Helical" evidence="9">
    <location>
        <begin position="226"/>
        <end position="247"/>
    </location>
</feature>
<evidence type="ECO:0000256" key="1">
    <source>
        <dbReference type="ARBA" id="ARBA00004651"/>
    </source>
</evidence>
<dbReference type="AlphaFoldDB" id="A0A8S3Z001"/>
<keyword evidence="4 9" id="KW-1133">Transmembrane helix</keyword>
<evidence type="ECO:0000256" key="4">
    <source>
        <dbReference type="ARBA" id="ARBA00022989"/>
    </source>
</evidence>